<organism evidence="2 3">
    <name type="scientific">Peloplasma aerotolerans</name>
    <dbReference type="NCBI Taxonomy" id="3044389"/>
    <lineage>
        <taxon>Bacteria</taxon>
        <taxon>Bacillati</taxon>
        <taxon>Mycoplasmatota</taxon>
        <taxon>Mollicutes</taxon>
        <taxon>Acholeplasmatales</taxon>
        <taxon>Acholeplasmataceae</taxon>
        <taxon>Peloplasma</taxon>
    </lineage>
</organism>
<keyword evidence="1" id="KW-0812">Transmembrane</keyword>
<dbReference type="AlphaFoldDB" id="A0AAW6UBB3"/>
<proteinExistence type="predicted"/>
<dbReference type="EMBL" id="JASCXW010000030">
    <property type="protein sequence ID" value="MDI6453483.1"/>
    <property type="molecule type" value="Genomic_DNA"/>
</dbReference>
<accession>A0AAW6UBB3</accession>
<keyword evidence="1" id="KW-0472">Membrane</keyword>
<evidence type="ECO:0000313" key="3">
    <source>
        <dbReference type="Proteomes" id="UP001431532"/>
    </source>
</evidence>
<dbReference type="RefSeq" id="WP_282839916.1">
    <property type="nucleotide sequence ID" value="NZ_JASCXW010000030.1"/>
</dbReference>
<reference evidence="2" key="1">
    <citation type="submission" date="2023-05" db="EMBL/GenBank/DDBJ databases">
        <title>Mariniplasma microaerophilum sp. nov., a novel anaerobic mollicute isolated from terrestrial mud volcano, Taman Peninsula, Russia.</title>
        <authorList>
            <person name="Khomyakova M.A."/>
            <person name="Merkel A.Y."/>
            <person name="Slobodkin A.I."/>
        </authorList>
    </citation>
    <scope>NUCLEOTIDE SEQUENCE</scope>
    <source>
        <strain evidence="2">M4Ah</strain>
    </source>
</reference>
<gene>
    <name evidence="2" type="ORF">QJ521_07885</name>
</gene>
<feature type="transmembrane region" description="Helical" evidence="1">
    <location>
        <begin position="41"/>
        <end position="60"/>
    </location>
</feature>
<evidence type="ECO:0008006" key="4">
    <source>
        <dbReference type="Google" id="ProtNLM"/>
    </source>
</evidence>
<protein>
    <recommendedName>
        <fullName evidence="4">DUF1146 domain-containing protein</fullName>
    </recommendedName>
</protein>
<sequence length="69" mass="8065">MDELIYFVSLVVFFAISLRVLRALHIENKFEKMKLWEIKTAYFLVALIAGHILAELMVRISQLFTGYLS</sequence>
<dbReference type="Proteomes" id="UP001431532">
    <property type="component" value="Unassembled WGS sequence"/>
</dbReference>
<keyword evidence="3" id="KW-1185">Reference proteome</keyword>
<feature type="transmembrane region" description="Helical" evidence="1">
    <location>
        <begin position="6"/>
        <end position="21"/>
    </location>
</feature>
<evidence type="ECO:0000313" key="2">
    <source>
        <dbReference type="EMBL" id="MDI6453483.1"/>
    </source>
</evidence>
<evidence type="ECO:0000256" key="1">
    <source>
        <dbReference type="SAM" id="Phobius"/>
    </source>
</evidence>
<name>A0AAW6UBB3_9MOLU</name>
<keyword evidence="1" id="KW-1133">Transmembrane helix</keyword>
<comment type="caution">
    <text evidence="2">The sequence shown here is derived from an EMBL/GenBank/DDBJ whole genome shotgun (WGS) entry which is preliminary data.</text>
</comment>